<keyword evidence="2" id="KW-1185">Reference proteome</keyword>
<evidence type="ECO:0000313" key="1">
    <source>
        <dbReference type="EMBL" id="PWK54706.1"/>
    </source>
</evidence>
<proteinExistence type="predicted"/>
<comment type="caution">
    <text evidence="1">The sequence shown here is derived from an EMBL/GenBank/DDBJ whole genome shotgun (WGS) entry which is preliminary data.</text>
</comment>
<accession>A0A316G463</accession>
<dbReference type="Proteomes" id="UP000245708">
    <property type="component" value="Unassembled WGS sequence"/>
</dbReference>
<gene>
    <name evidence="1" type="ORF">C7455_1251</name>
</gene>
<organism evidence="1 2">
    <name type="scientific">Roseicyclus mahoneyensis</name>
    <dbReference type="NCBI Taxonomy" id="164332"/>
    <lineage>
        <taxon>Bacteria</taxon>
        <taxon>Pseudomonadati</taxon>
        <taxon>Pseudomonadota</taxon>
        <taxon>Alphaproteobacteria</taxon>
        <taxon>Rhodobacterales</taxon>
        <taxon>Roseobacteraceae</taxon>
        <taxon>Roseicyclus</taxon>
    </lineage>
</organism>
<dbReference type="RefSeq" id="WP_211315531.1">
    <property type="nucleotide sequence ID" value="NZ_QGGW01000025.1"/>
</dbReference>
<feature type="non-terminal residue" evidence="1">
    <location>
        <position position="1"/>
    </location>
</feature>
<reference evidence="1 2" key="1">
    <citation type="submission" date="2018-05" db="EMBL/GenBank/DDBJ databases">
        <title>Genomic Encyclopedia of Type Strains, Phase IV (KMG-IV): sequencing the most valuable type-strain genomes for metagenomic binning, comparative biology and taxonomic classification.</title>
        <authorList>
            <person name="Goeker M."/>
        </authorList>
    </citation>
    <scope>NUCLEOTIDE SEQUENCE [LARGE SCALE GENOMIC DNA]</scope>
    <source>
        <strain evidence="1 2">DSM 16097</strain>
    </source>
</reference>
<protein>
    <submittedName>
        <fullName evidence="1">Uncharacterized protein</fullName>
    </submittedName>
</protein>
<dbReference type="EMBL" id="QGGW01000025">
    <property type="protein sequence ID" value="PWK54706.1"/>
    <property type="molecule type" value="Genomic_DNA"/>
</dbReference>
<dbReference type="AlphaFoldDB" id="A0A316G463"/>
<sequence>RGAVERGQRDLDGPLVLLYGRQNDGFRFELYDRTADWESITGEALSRLGYPNPQGDTYLLARIQQLPAPAWLEQVAVERLLPKDWMPGRPYSTTWLDVVLSTQD</sequence>
<name>A0A316G463_9RHOB</name>
<evidence type="ECO:0000313" key="2">
    <source>
        <dbReference type="Proteomes" id="UP000245708"/>
    </source>
</evidence>